<dbReference type="InterPro" id="IPR000551">
    <property type="entry name" value="MerR-type_HTH_dom"/>
</dbReference>
<dbReference type="InterPro" id="IPR011256">
    <property type="entry name" value="Reg_factor_effector_dom_sf"/>
</dbReference>
<keyword evidence="3" id="KW-0238">DNA-binding</keyword>
<sequence length="267" mass="31585">MELQFTSGQVCKIFNITKQTLLFYDKIGILKPQYVDSNNGYRYYFLNQFELLYLILSLKEIGMSLKEIKNHLTQRSLEKNILLFENQISKIQNKIANLETINKRLQKSLNRIKQVDNIKNSDEFIIKYVPEKYLYSIPVQRVNGLQDFNLTLSKIKEHIGNCLDTCFWDVGCIEKYDSFEKNRNTEMFVVVDSIFKDQYLKIKPAGHYLCTYHYGSYNTLDTTYKNLFNYMNLNGFNISEDIYEIYIVDILNTDNESNFITEISIKI</sequence>
<gene>
    <name evidence="7" type="ORF">CSCA_4725</name>
</gene>
<dbReference type="PANTHER" id="PTHR30204:SF69">
    <property type="entry name" value="MERR-FAMILY TRANSCRIPTIONAL REGULATOR"/>
    <property type="match status" value="1"/>
</dbReference>
<dbReference type="STRING" id="1548.CSCA_4725"/>
<dbReference type="Pfam" id="PF13411">
    <property type="entry name" value="MerR_1"/>
    <property type="match status" value="1"/>
</dbReference>
<dbReference type="GO" id="GO:0003700">
    <property type="term" value="F:DNA-binding transcription factor activity"/>
    <property type="evidence" value="ECO:0007669"/>
    <property type="project" value="InterPro"/>
</dbReference>
<dbReference type="SUPFAM" id="SSF55136">
    <property type="entry name" value="Probable bacterial effector-binding domain"/>
    <property type="match status" value="1"/>
</dbReference>
<proteinExistence type="predicted"/>
<dbReference type="Proteomes" id="UP000033115">
    <property type="component" value="Chromosome"/>
</dbReference>
<dbReference type="SMART" id="SM00422">
    <property type="entry name" value="HTH_MERR"/>
    <property type="match status" value="1"/>
</dbReference>
<keyword evidence="1" id="KW-0678">Repressor</keyword>
<feature type="coiled-coil region" evidence="5">
    <location>
        <begin position="74"/>
        <end position="115"/>
    </location>
</feature>
<keyword evidence="5" id="KW-0175">Coiled coil</keyword>
<dbReference type="PANTHER" id="PTHR30204">
    <property type="entry name" value="REDOX-CYCLING DRUG-SENSING TRANSCRIPTIONAL ACTIVATOR SOXR"/>
    <property type="match status" value="1"/>
</dbReference>
<evidence type="ECO:0000313" key="7">
    <source>
        <dbReference type="EMBL" id="AKA71850.1"/>
    </source>
</evidence>
<dbReference type="GO" id="GO:0003677">
    <property type="term" value="F:DNA binding"/>
    <property type="evidence" value="ECO:0007669"/>
    <property type="project" value="UniProtKB-KW"/>
</dbReference>
<dbReference type="Pfam" id="PF06445">
    <property type="entry name" value="GyrI-like"/>
    <property type="match status" value="1"/>
</dbReference>
<evidence type="ECO:0000256" key="5">
    <source>
        <dbReference type="SAM" id="Coils"/>
    </source>
</evidence>
<dbReference type="EMBL" id="CP009933">
    <property type="protein sequence ID" value="AKA71850.1"/>
    <property type="molecule type" value="Genomic_DNA"/>
</dbReference>
<dbReference type="Gene3D" id="3.20.80.10">
    <property type="entry name" value="Regulatory factor, effector binding domain"/>
    <property type="match status" value="1"/>
</dbReference>
<dbReference type="SUPFAM" id="SSF46955">
    <property type="entry name" value="Putative DNA-binding domain"/>
    <property type="match status" value="1"/>
</dbReference>
<dbReference type="PROSITE" id="PS50937">
    <property type="entry name" value="HTH_MERR_2"/>
    <property type="match status" value="1"/>
</dbReference>
<evidence type="ECO:0000256" key="1">
    <source>
        <dbReference type="ARBA" id="ARBA00022491"/>
    </source>
</evidence>
<accession>A0A0E3MBT1</accession>
<feature type="domain" description="HTH merR-type" evidence="6">
    <location>
        <begin position="4"/>
        <end position="74"/>
    </location>
</feature>
<evidence type="ECO:0000259" key="6">
    <source>
        <dbReference type="PROSITE" id="PS50937"/>
    </source>
</evidence>
<name>A0A0E3MBT1_CLOSL</name>
<dbReference type="InterPro" id="IPR047057">
    <property type="entry name" value="MerR_fam"/>
</dbReference>
<evidence type="ECO:0000313" key="8">
    <source>
        <dbReference type="Proteomes" id="UP000033115"/>
    </source>
</evidence>
<keyword evidence="8" id="KW-1185">Reference proteome</keyword>
<organism evidence="7 8">
    <name type="scientific">Clostridium scatologenes</name>
    <dbReference type="NCBI Taxonomy" id="1548"/>
    <lineage>
        <taxon>Bacteria</taxon>
        <taxon>Bacillati</taxon>
        <taxon>Bacillota</taxon>
        <taxon>Clostridia</taxon>
        <taxon>Eubacteriales</taxon>
        <taxon>Clostridiaceae</taxon>
        <taxon>Clostridium</taxon>
    </lineage>
</organism>
<evidence type="ECO:0000256" key="4">
    <source>
        <dbReference type="ARBA" id="ARBA00023163"/>
    </source>
</evidence>
<dbReference type="HOGENOM" id="CLU_065103_0_0_9"/>
<dbReference type="InterPro" id="IPR029442">
    <property type="entry name" value="GyrI-like"/>
</dbReference>
<dbReference type="AlphaFoldDB" id="A0A0E3MBT1"/>
<keyword evidence="2" id="KW-0805">Transcription regulation</keyword>
<keyword evidence="4" id="KW-0804">Transcription</keyword>
<evidence type="ECO:0000256" key="2">
    <source>
        <dbReference type="ARBA" id="ARBA00023015"/>
    </source>
</evidence>
<dbReference type="RefSeq" id="WP_029162125.1">
    <property type="nucleotide sequence ID" value="NZ_CP009933.1"/>
</dbReference>
<dbReference type="Gene3D" id="1.10.1660.10">
    <property type="match status" value="1"/>
</dbReference>
<protein>
    <submittedName>
        <fullName evidence="7">MerR family transcriptional regulator</fullName>
    </submittedName>
</protein>
<dbReference type="KEGG" id="csq:CSCA_4725"/>
<evidence type="ECO:0000256" key="3">
    <source>
        <dbReference type="ARBA" id="ARBA00023125"/>
    </source>
</evidence>
<dbReference type="InterPro" id="IPR009061">
    <property type="entry name" value="DNA-bd_dom_put_sf"/>
</dbReference>
<reference evidence="7 8" key="1">
    <citation type="journal article" date="2015" name="J. Biotechnol.">
        <title>Complete genome sequence of a malodorant-producing acetogen, Clostridium scatologenes ATCC 25775(T).</title>
        <authorList>
            <person name="Zhu Z."/>
            <person name="Guo T."/>
            <person name="Zheng H."/>
            <person name="Song T."/>
            <person name="Ouyang P."/>
            <person name="Xie J."/>
        </authorList>
    </citation>
    <scope>NUCLEOTIDE SEQUENCE [LARGE SCALE GENOMIC DNA]</scope>
    <source>
        <strain evidence="7 8">ATCC 25775</strain>
    </source>
</reference>